<dbReference type="Proteomes" id="UP000262056">
    <property type="component" value="Unassembled WGS sequence"/>
</dbReference>
<evidence type="ECO:0000313" key="2">
    <source>
        <dbReference type="Proteomes" id="UP000262056"/>
    </source>
</evidence>
<evidence type="ECO:0000313" key="1">
    <source>
        <dbReference type="EMBL" id="HCQ40551.1"/>
    </source>
</evidence>
<reference evidence="1 2" key="1">
    <citation type="journal article" date="2018" name="Nat. Biotechnol.">
        <title>A standardized bacterial taxonomy based on genome phylogeny substantially revises the tree of life.</title>
        <authorList>
            <person name="Parks D.H."/>
            <person name="Chuvochina M."/>
            <person name="Waite D.W."/>
            <person name="Rinke C."/>
            <person name="Skarshewski A."/>
            <person name="Chaumeil P.A."/>
            <person name="Hugenholtz P."/>
        </authorList>
    </citation>
    <scope>NUCLEOTIDE SEQUENCE [LARGE SCALE GENOMIC DNA]</scope>
    <source>
        <strain evidence="1">UBA12021</strain>
    </source>
</reference>
<dbReference type="AlphaFoldDB" id="A0A656PPG3"/>
<name>A0A656PPG3_UNCKA</name>
<gene>
    <name evidence="1" type="ORF">DIU24_02470</name>
</gene>
<accession>A0A656PPG3</accession>
<comment type="caution">
    <text evidence="1">The sequence shown here is derived from an EMBL/GenBank/DDBJ whole genome shotgun (WGS) entry which is preliminary data.</text>
</comment>
<organism evidence="1 2">
    <name type="scientific">candidate division WWE3 bacterium</name>
    <dbReference type="NCBI Taxonomy" id="2053526"/>
    <lineage>
        <taxon>Bacteria</taxon>
        <taxon>Katanobacteria</taxon>
    </lineage>
</organism>
<proteinExistence type="predicted"/>
<dbReference type="EMBL" id="DQFB01000004">
    <property type="protein sequence ID" value="HCQ40551.1"/>
    <property type="molecule type" value="Genomic_DNA"/>
</dbReference>
<protein>
    <submittedName>
        <fullName evidence="1">Uncharacterized protein</fullName>
    </submittedName>
</protein>
<sequence>MIKRDPQIEKEIEERTASRKNFTLDNAQYELLRQRGGTKEEVEKFEKSLSREISYRCNKNPLFMPEVWVAYRIKGLKPHEIEYDWVYAFR</sequence>